<evidence type="ECO:0000256" key="1">
    <source>
        <dbReference type="ARBA" id="ARBA00004651"/>
    </source>
</evidence>
<dbReference type="PROSITE" id="PS00456">
    <property type="entry name" value="NA_SOLUT_SYMP_1"/>
    <property type="match status" value="1"/>
</dbReference>
<dbReference type="PANTHER" id="PTHR48086">
    <property type="entry name" value="SODIUM/PROLINE SYMPORTER-RELATED"/>
    <property type="match status" value="1"/>
</dbReference>
<evidence type="ECO:0000256" key="6">
    <source>
        <dbReference type="ARBA" id="ARBA00022847"/>
    </source>
</evidence>
<dbReference type="InterPro" id="IPR050277">
    <property type="entry name" value="Sodium:Solute_Symporter"/>
</dbReference>
<feature type="transmembrane region" description="Helical" evidence="14">
    <location>
        <begin position="288"/>
        <end position="306"/>
    </location>
</feature>
<feature type="transmembrane region" description="Helical" evidence="14">
    <location>
        <begin position="249"/>
        <end position="267"/>
    </location>
</feature>
<name>A0A1M6G5H2_9FIRM</name>
<evidence type="ECO:0000256" key="9">
    <source>
        <dbReference type="ARBA" id="ARBA00023065"/>
    </source>
</evidence>
<evidence type="ECO:0000256" key="2">
    <source>
        <dbReference type="ARBA" id="ARBA00006434"/>
    </source>
</evidence>
<comment type="caution">
    <text evidence="14">Lacks conserved residue(s) required for the propagation of feature annotation.</text>
</comment>
<feature type="transmembrane region" description="Helical" evidence="14">
    <location>
        <begin position="326"/>
        <end position="349"/>
    </location>
</feature>
<keyword evidence="4 14" id="KW-1003">Cell membrane</keyword>
<keyword evidence="6 14" id="KW-0769">Symport</keyword>
<evidence type="ECO:0000256" key="3">
    <source>
        <dbReference type="ARBA" id="ARBA00022448"/>
    </source>
</evidence>
<organism evidence="15 16">
    <name type="scientific">Thermoclostridium caenicola</name>
    <dbReference type="NCBI Taxonomy" id="659425"/>
    <lineage>
        <taxon>Bacteria</taxon>
        <taxon>Bacillati</taxon>
        <taxon>Bacillota</taxon>
        <taxon>Clostridia</taxon>
        <taxon>Eubacteriales</taxon>
        <taxon>Oscillospiraceae</taxon>
        <taxon>Thermoclostridium</taxon>
    </lineage>
</organism>
<feature type="transmembrane region" description="Helical" evidence="14">
    <location>
        <begin position="116"/>
        <end position="140"/>
    </location>
</feature>
<keyword evidence="7 14" id="KW-1133">Transmembrane helix</keyword>
<keyword evidence="11 14" id="KW-0739">Sodium transport</keyword>
<sequence length="509" mass="55043">MCVYLAVVVAIGLYYMRRANESSDNYFIGGRKLGPWIAAMSAEASDMSGWLLMGLPGVAYWFGLSNAIWTAIGLAAGTYINWLFVAKRLRRYSTLAGNAITIPEFLSNRYKENKKIILTIASLFILVFFAVYAGSCFVTFGKLFSTLFGMQYQIVMIIGAIIVILYTFLGGFLAESATDFLQGIVMIIALCSVLTVGVVAAGGIPAILDNIKSIPGFFEFFGIAQPQMADGVQQLDPAGNPLFGPAGEYGLLTIISIMSWGLGYFGMPQVLLRFMAISKSSELKKSRRIAIVWCVISLFAAVAIGLTGRTLYPAALLTRSSSENIFIVMSTGLLPAFLAGIVMSGILAATMSSSDSYLLIASSAVARDIYKGIFRKDATDKQIMLVSRITLLLVSLFGIVVALNEDSVIFKVVSFAWAGFGATFGPIILFSLFWKRTTRAGAIAGMVTGGSMVFIWNKLISKLGGVFAIYELFPAFVLSCIAIVVVSLLTKKPDQAILDEFEAAKTYEC</sequence>
<dbReference type="NCBIfam" id="TIGR00813">
    <property type="entry name" value="sss"/>
    <property type="match status" value="1"/>
</dbReference>
<comment type="similarity">
    <text evidence="2 13">Belongs to the sodium:solute symporter (SSF) (TC 2.A.21) family.</text>
</comment>
<evidence type="ECO:0000256" key="5">
    <source>
        <dbReference type="ARBA" id="ARBA00022692"/>
    </source>
</evidence>
<keyword evidence="9 14" id="KW-0406">Ion transport</keyword>
<keyword evidence="3 14" id="KW-0813">Transport</keyword>
<dbReference type="GO" id="GO:0031402">
    <property type="term" value="F:sodium ion binding"/>
    <property type="evidence" value="ECO:0007669"/>
    <property type="project" value="UniProtKB-UniRule"/>
</dbReference>
<gene>
    <name evidence="15" type="ORF">SAMN05444373_102130</name>
</gene>
<dbReference type="CDD" id="cd11475">
    <property type="entry name" value="SLC5sbd_PutP"/>
    <property type="match status" value="1"/>
</dbReference>
<dbReference type="InterPro" id="IPR011851">
    <property type="entry name" value="Na/Pro_symporter"/>
</dbReference>
<dbReference type="InterPro" id="IPR038377">
    <property type="entry name" value="Na/Glc_symporter_sf"/>
</dbReference>
<keyword evidence="14" id="KW-0029">Amino-acid transport</keyword>
<dbReference type="Gene3D" id="1.20.1730.10">
    <property type="entry name" value="Sodium/glucose cotransporter"/>
    <property type="match status" value="1"/>
</dbReference>
<evidence type="ECO:0000256" key="4">
    <source>
        <dbReference type="ARBA" id="ARBA00022475"/>
    </source>
</evidence>
<comment type="function">
    <text evidence="14">Catalyzes the sodium-dependent uptake of extracellular L-proline.</text>
</comment>
<evidence type="ECO:0000256" key="7">
    <source>
        <dbReference type="ARBA" id="ARBA00022989"/>
    </source>
</evidence>
<dbReference type="PANTHER" id="PTHR48086:SF3">
    <property type="entry name" value="SODIUM_PROLINE SYMPORTER"/>
    <property type="match status" value="1"/>
</dbReference>
<dbReference type="EMBL" id="FQZP01000021">
    <property type="protein sequence ID" value="SHJ05173.1"/>
    <property type="molecule type" value="Genomic_DNA"/>
</dbReference>
<dbReference type="GO" id="GO:0015824">
    <property type="term" value="P:proline transport"/>
    <property type="evidence" value="ECO:0007669"/>
    <property type="project" value="UniProtKB-UniRule"/>
</dbReference>
<evidence type="ECO:0000313" key="16">
    <source>
        <dbReference type="Proteomes" id="UP000324781"/>
    </source>
</evidence>
<evidence type="ECO:0000256" key="11">
    <source>
        <dbReference type="ARBA" id="ARBA00023201"/>
    </source>
</evidence>
<proteinExistence type="inferred from homology"/>
<reference evidence="15 16" key="1">
    <citation type="submission" date="2016-11" db="EMBL/GenBank/DDBJ databases">
        <authorList>
            <person name="Varghese N."/>
            <person name="Submissions S."/>
        </authorList>
    </citation>
    <scope>NUCLEOTIDE SEQUENCE [LARGE SCALE GENOMIC DNA]</scope>
    <source>
        <strain evidence="15 16">DSM 19027</strain>
    </source>
</reference>
<dbReference type="PROSITE" id="PS50283">
    <property type="entry name" value="NA_SOLUT_SYMP_3"/>
    <property type="match status" value="1"/>
</dbReference>
<dbReference type="AlphaFoldDB" id="A0A1M6G5H2"/>
<protein>
    <recommendedName>
        <fullName evidence="14">Sodium/proline symporter</fullName>
    </recommendedName>
    <alternativeName>
        <fullName evidence="14">Proline permease</fullName>
    </alternativeName>
</protein>
<feature type="transmembrane region" description="Helical" evidence="14">
    <location>
        <begin position="385"/>
        <end position="403"/>
    </location>
</feature>
<evidence type="ECO:0000256" key="14">
    <source>
        <dbReference type="RuleBase" id="RU366012"/>
    </source>
</evidence>
<feature type="transmembrane region" description="Helical" evidence="14">
    <location>
        <begin position="152"/>
        <end position="173"/>
    </location>
</feature>
<keyword evidence="5 14" id="KW-0812">Transmembrane</keyword>
<evidence type="ECO:0000256" key="12">
    <source>
        <dbReference type="ARBA" id="ARBA00033708"/>
    </source>
</evidence>
<feature type="transmembrane region" description="Helical" evidence="14">
    <location>
        <begin position="415"/>
        <end position="434"/>
    </location>
</feature>
<feature type="transmembrane region" description="Helical" evidence="14">
    <location>
        <begin position="441"/>
        <end position="460"/>
    </location>
</feature>
<dbReference type="Proteomes" id="UP000324781">
    <property type="component" value="Unassembled WGS sequence"/>
</dbReference>
<keyword evidence="16" id="KW-1185">Reference proteome</keyword>
<dbReference type="InterPro" id="IPR001734">
    <property type="entry name" value="Na/solute_symporter"/>
</dbReference>
<keyword evidence="8 14" id="KW-0915">Sodium</keyword>
<comment type="catalytic activity">
    <reaction evidence="12">
        <text>L-proline(in) + Na(+)(in) = L-proline(out) + Na(+)(out)</text>
        <dbReference type="Rhea" id="RHEA:28967"/>
        <dbReference type="ChEBI" id="CHEBI:29101"/>
        <dbReference type="ChEBI" id="CHEBI:60039"/>
    </reaction>
</comment>
<keyword evidence="10 14" id="KW-0472">Membrane</keyword>
<dbReference type="RefSeq" id="WP_149678667.1">
    <property type="nucleotide sequence ID" value="NZ_FQZP01000021.1"/>
</dbReference>
<feature type="transmembrane region" description="Helical" evidence="14">
    <location>
        <begin position="58"/>
        <end position="84"/>
    </location>
</feature>
<dbReference type="GO" id="GO:0005886">
    <property type="term" value="C:plasma membrane"/>
    <property type="evidence" value="ECO:0007669"/>
    <property type="project" value="UniProtKB-SubCell"/>
</dbReference>
<evidence type="ECO:0000256" key="8">
    <source>
        <dbReference type="ARBA" id="ARBA00023053"/>
    </source>
</evidence>
<dbReference type="OrthoDB" id="9810181at2"/>
<evidence type="ECO:0000256" key="10">
    <source>
        <dbReference type="ARBA" id="ARBA00023136"/>
    </source>
</evidence>
<feature type="transmembrane region" description="Helical" evidence="14">
    <location>
        <begin position="466"/>
        <end position="489"/>
    </location>
</feature>
<accession>A0A1M6G5H2</accession>
<dbReference type="Pfam" id="PF00474">
    <property type="entry name" value="SSF"/>
    <property type="match status" value="1"/>
</dbReference>
<dbReference type="InterPro" id="IPR018212">
    <property type="entry name" value="Na/solute_symporter_CS"/>
</dbReference>
<evidence type="ECO:0000313" key="15">
    <source>
        <dbReference type="EMBL" id="SHJ05173.1"/>
    </source>
</evidence>
<dbReference type="NCBIfam" id="TIGR02121">
    <property type="entry name" value="Na_Pro_sym"/>
    <property type="match status" value="1"/>
</dbReference>
<comment type="subcellular location">
    <subcellularLocation>
        <location evidence="1 14">Cell membrane</location>
        <topology evidence="1 14">Multi-pass membrane protein</topology>
    </subcellularLocation>
</comment>
<feature type="transmembrane region" description="Helical" evidence="14">
    <location>
        <begin position="185"/>
        <end position="208"/>
    </location>
</feature>
<dbReference type="GO" id="GO:0005298">
    <property type="term" value="F:proline:sodium symporter activity"/>
    <property type="evidence" value="ECO:0007669"/>
    <property type="project" value="UniProtKB-UniRule"/>
</dbReference>
<evidence type="ECO:0000256" key="13">
    <source>
        <dbReference type="RuleBase" id="RU362091"/>
    </source>
</evidence>